<evidence type="ECO:0000313" key="1">
    <source>
        <dbReference type="EMBL" id="RCK22097.1"/>
    </source>
</evidence>
<protein>
    <submittedName>
        <fullName evidence="1">Uncharacterized protein</fullName>
    </submittedName>
</protein>
<reference evidence="1 2" key="1">
    <citation type="submission" date="2014-07" db="EMBL/GenBank/DDBJ databases">
        <title>Draft genome sequence of Thalassospira profundimaris R8-17.</title>
        <authorList>
            <person name="Lai Q."/>
            <person name="Shao Z."/>
        </authorList>
    </citation>
    <scope>NUCLEOTIDE SEQUENCE [LARGE SCALE GENOMIC DNA]</scope>
    <source>
        <strain evidence="1 2">R8-17</strain>
    </source>
</reference>
<organism evidence="1 2">
    <name type="scientific">Thalassospira profundimaris</name>
    <dbReference type="NCBI Taxonomy" id="502049"/>
    <lineage>
        <taxon>Bacteria</taxon>
        <taxon>Pseudomonadati</taxon>
        <taxon>Pseudomonadota</taxon>
        <taxon>Alphaproteobacteria</taxon>
        <taxon>Rhodospirillales</taxon>
        <taxon>Thalassospiraceae</taxon>
        <taxon>Thalassospira</taxon>
    </lineage>
</organism>
<name>A0A367VA82_9PROT</name>
<comment type="caution">
    <text evidence="1">The sequence shown here is derived from an EMBL/GenBank/DDBJ whole genome shotgun (WGS) entry which is preliminary data.</text>
</comment>
<dbReference type="EMBL" id="JPWB01000004">
    <property type="protein sequence ID" value="RCK22097.1"/>
    <property type="molecule type" value="Genomic_DNA"/>
</dbReference>
<evidence type="ECO:0000313" key="2">
    <source>
        <dbReference type="Proteomes" id="UP000253061"/>
    </source>
</evidence>
<accession>A0A367VA82</accession>
<proteinExistence type="predicted"/>
<dbReference type="RefSeq" id="WP_062956057.1">
    <property type="nucleotide sequence ID" value="NZ_JPWB01000004.1"/>
</dbReference>
<gene>
    <name evidence="1" type="ORF">TH6_10485</name>
</gene>
<dbReference type="Proteomes" id="UP000253061">
    <property type="component" value="Unassembled WGS sequence"/>
</dbReference>
<sequence>MTNRTTSRILNFTRPFSMRGLAEVLPAGSYKVITEETQDEKLTYPTWQWVSTQIHLNTNSDRPESSRVLSVEPRDLEVAYLRDQKTMDARPQVAFSARKSNNRAKRVF</sequence>
<dbReference type="AlphaFoldDB" id="A0A367VA82"/>